<keyword evidence="1" id="KW-0472">Membrane</keyword>
<dbReference type="Proteomes" id="UP000050421">
    <property type="component" value="Unassembled WGS sequence"/>
</dbReference>
<accession>A0A0P7YFS3</accession>
<evidence type="ECO:0000313" key="2">
    <source>
        <dbReference type="EMBL" id="KPQ13475.1"/>
    </source>
</evidence>
<reference evidence="2 3" key="1">
    <citation type="submission" date="2015-09" db="EMBL/GenBank/DDBJ databases">
        <title>Identification and resolution of microdiversity through metagenomic sequencing of parallel consortia.</title>
        <authorList>
            <person name="Nelson W.C."/>
            <person name="Romine M.F."/>
            <person name="Lindemann S.R."/>
        </authorList>
    </citation>
    <scope>NUCLEOTIDE SEQUENCE [LARGE SCALE GENOMIC DNA]</scope>
    <source>
        <strain evidence="2">HL-49</strain>
    </source>
</reference>
<name>A0A0P7YFS3_9BACT</name>
<sequence length="80" mass="9188">MNSNTAFTRGENMRIVQIKKYVLMQFFCGGAFLIKLFEVGKWKNRKGGRVHVADQITVLIILNGYPVSIPIFHRKVSMDD</sequence>
<evidence type="ECO:0000256" key="1">
    <source>
        <dbReference type="SAM" id="Phobius"/>
    </source>
</evidence>
<evidence type="ECO:0000313" key="3">
    <source>
        <dbReference type="Proteomes" id="UP000050421"/>
    </source>
</evidence>
<dbReference type="STRING" id="1305737.GCA_000526355_01678"/>
<gene>
    <name evidence="2" type="ORF">HLUCCX10_12975</name>
</gene>
<feature type="transmembrane region" description="Helical" evidence="1">
    <location>
        <begin position="21"/>
        <end position="40"/>
    </location>
</feature>
<dbReference type="PATRIC" id="fig|1305737.6.peg.3253"/>
<dbReference type="EMBL" id="LJXT01000089">
    <property type="protein sequence ID" value="KPQ13475.1"/>
    <property type="molecule type" value="Genomic_DNA"/>
</dbReference>
<keyword evidence="1" id="KW-0812">Transmembrane</keyword>
<protein>
    <submittedName>
        <fullName evidence="2">Uncharacterized protein</fullName>
    </submittedName>
</protein>
<organism evidence="2 3">
    <name type="scientific">Algoriphagus marincola HL-49</name>
    <dbReference type="NCBI Taxonomy" id="1305737"/>
    <lineage>
        <taxon>Bacteria</taxon>
        <taxon>Pseudomonadati</taxon>
        <taxon>Bacteroidota</taxon>
        <taxon>Cytophagia</taxon>
        <taxon>Cytophagales</taxon>
        <taxon>Cyclobacteriaceae</taxon>
        <taxon>Algoriphagus</taxon>
    </lineage>
</organism>
<comment type="caution">
    <text evidence="2">The sequence shown here is derived from an EMBL/GenBank/DDBJ whole genome shotgun (WGS) entry which is preliminary data.</text>
</comment>
<feature type="transmembrane region" description="Helical" evidence="1">
    <location>
        <begin position="52"/>
        <end position="72"/>
    </location>
</feature>
<proteinExistence type="predicted"/>
<keyword evidence="1" id="KW-1133">Transmembrane helix</keyword>
<dbReference type="AlphaFoldDB" id="A0A0P7YFS3"/>
<dbReference type="OrthoDB" id="9885625at2"/>